<accession>A0A0A9GSQ1</accession>
<dbReference type="EMBL" id="GBRH01170339">
    <property type="protein sequence ID" value="JAE27557.1"/>
    <property type="molecule type" value="Transcribed_RNA"/>
</dbReference>
<sequence>MRRRRPRRLSRRQWLRASGRGPWSPSPARSPCKRRHHWIRRSRQNHSHCCHYEESTCRFEKNQFGWVAMACI</sequence>
<name>A0A0A9GSQ1_ARUDO</name>
<organism evidence="2">
    <name type="scientific">Arundo donax</name>
    <name type="common">Giant reed</name>
    <name type="synonym">Donax arundinaceus</name>
    <dbReference type="NCBI Taxonomy" id="35708"/>
    <lineage>
        <taxon>Eukaryota</taxon>
        <taxon>Viridiplantae</taxon>
        <taxon>Streptophyta</taxon>
        <taxon>Embryophyta</taxon>
        <taxon>Tracheophyta</taxon>
        <taxon>Spermatophyta</taxon>
        <taxon>Magnoliopsida</taxon>
        <taxon>Liliopsida</taxon>
        <taxon>Poales</taxon>
        <taxon>Poaceae</taxon>
        <taxon>PACMAD clade</taxon>
        <taxon>Arundinoideae</taxon>
        <taxon>Arundineae</taxon>
        <taxon>Arundo</taxon>
    </lineage>
</organism>
<reference evidence="2" key="1">
    <citation type="submission" date="2014-09" db="EMBL/GenBank/DDBJ databases">
        <authorList>
            <person name="Magalhaes I.L.F."/>
            <person name="Oliveira U."/>
            <person name="Santos F.R."/>
            <person name="Vidigal T.H.D.A."/>
            <person name="Brescovit A.D."/>
            <person name="Santos A.J."/>
        </authorList>
    </citation>
    <scope>NUCLEOTIDE SEQUENCE</scope>
    <source>
        <tissue evidence="2">Shoot tissue taken approximately 20 cm above the soil surface</tissue>
    </source>
</reference>
<feature type="region of interest" description="Disordered" evidence="1">
    <location>
        <begin position="1"/>
        <end position="30"/>
    </location>
</feature>
<feature type="compositionally biased region" description="Basic residues" evidence="1">
    <location>
        <begin position="1"/>
        <end position="14"/>
    </location>
</feature>
<protein>
    <submittedName>
        <fullName evidence="2">Uncharacterized protein</fullName>
    </submittedName>
</protein>
<reference evidence="2" key="2">
    <citation type="journal article" date="2015" name="Data Brief">
        <title>Shoot transcriptome of the giant reed, Arundo donax.</title>
        <authorList>
            <person name="Barrero R.A."/>
            <person name="Guerrero F.D."/>
            <person name="Moolhuijzen P."/>
            <person name="Goolsby J.A."/>
            <person name="Tidwell J."/>
            <person name="Bellgard S.E."/>
            <person name="Bellgard M.I."/>
        </authorList>
    </citation>
    <scope>NUCLEOTIDE SEQUENCE</scope>
    <source>
        <tissue evidence="2">Shoot tissue taken approximately 20 cm above the soil surface</tissue>
    </source>
</reference>
<proteinExistence type="predicted"/>
<evidence type="ECO:0000256" key="1">
    <source>
        <dbReference type="SAM" id="MobiDB-lite"/>
    </source>
</evidence>
<evidence type="ECO:0000313" key="2">
    <source>
        <dbReference type="EMBL" id="JAE27557.1"/>
    </source>
</evidence>
<dbReference type="AlphaFoldDB" id="A0A0A9GSQ1"/>